<accession>A0A0P0VIR0</accession>
<keyword evidence="1" id="KW-0472">Membrane</keyword>
<dbReference type="InParanoid" id="A0A0P0VIR0"/>
<dbReference type="Proteomes" id="UP000059680">
    <property type="component" value="Chromosome 2"/>
</dbReference>
<reference evidence="2 3" key="3">
    <citation type="journal article" date="2013" name="Rice">
        <title>Improvement of the Oryza sativa Nipponbare reference genome using next generation sequence and optical map data.</title>
        <authorList>
            <person name="Kawahara Y."/>
            <person name="de la Bastide M."/>
            <person name="Hamilton J.P."/>
            <person name="Kanamori H."/>
            <person name="McCombie W.R."/>
            <person name="Ouyang S."/>
            <person name="Schwartz D.C."/>
            <person name="Tanaka T."/>
            <person name="Wu J."/>
            <person name="Zhou S."/>
            <person name="Childs K.L."/>
            <person name="Davidson R.M."/>
            <person name="Lin H."/>
            <person name="Quesada-Ocampo L."/>
            <person name="Vaillancourt B."/>
            <person name="Sakai H."/>
            <person name="Lee S.S."/>
            <person name="Kim J."/>
            <person name="Numa H."/>
            <person name="Itoh T."/>
            <person name="Buell C.R."/>
            <person name="Matsumoto T."/>
        </authorList>
    </citation>
    <scope>NUCLEOTIDE SEQUENCE [LARGE SCALE GENOMIC DNA]</scope>
    <source>
        <strain evidence="3">cv. Nipponbare</strain>
    </source>
</reference>
<gene>
    <name evidence="2" type="ordered locus">Os02g0459400</name>
    <name evidence="2" type="ORF">OSNPB_020459400</name>
</gene>
<feature type="non-terminal residue" evidence="2">
    <location>
        <position position="72"/>
    </location>
</feature>
<evidence type="ECO:0000256" key="1">
    <source>
        <dbReference type="SAM" id="Phobius"/>
    </source>
</evidence>
<dbReference type="EMBL" id="AP014958">
    <property type="protein sequence ID" value="BAS78541.1"/>
    <property type="molecule type" value="Genomic_DNA"/>
</dbReference>
<organism evidence="2 3">
    <name type="scientific">Oryza sativa subsp. japonica</name>
    <name type="common">Rice</name>
    <dbReference type="NCBI Taxonomy" id="39947"/>
    <lineage>
        <taxon>Eukaryota</taxon>
        <taxon>Viridiplantae</taxon>
        <taxon>Streptophyta</taxon>
        <taxon>Embryophyta</taxon>
        <taxon>Tracheophyta</taxon>
        <taxon>Spermatophyta</taxon>
        <taxon>Magnoliopsida</taxon>
        <taxon>Liliopsida</taxon>
        <taxon>Poales</taxon>
        <taxon>Poaceae</taxon>
        <taxon>BOP clade</taxon>
        <taxon>Oryzoideae</taxon>
        <taxon>Oryzeae</taxon>
        <taxon>Oryzinae</taxon>
        <taxon>Oryza</taxon>
        <taxon>Oryza sativa</taxon>
    </lineage>
</organism>
<dbReference type="PaxDb" id="39947-A0A0P0VIR0"/>
<feature type="transmembrane region" description="Helical" evidence="1">
    <location>
        <begin position="37"/>
        <end position="57"/>
    </location>
</feature>
<evidence type="ECO:0000313" key="2">
    <source>
        <dbReference type="EMBL" id="BAS78541.1"/>
    </source>
</evidence>
<dbReference type="Gramene" id="Os02t0459400-01">
    <property type="protein sequence ID" value="Os02t0459400-01"/>
    <property type="gene ID" value="Os02g0459400"/>
</dbReference>
<protein>
    <submittedName>
        <fullName evidence="2">Os02g0459400 protein</fullName>
    </submittedName>
</protein>
<keyword evidence="1" id="KW-0812">Transmembrane</keyword>
<evidence type="ECO:0000313" key="3">
    <source>
        <dbReference type="Proteomes" id="UP000059680"/>
    </source>
</evidence>
<name>A0A0P0VIR0_ORYSJ</name>
<dbReference type="AlphaFoldDB" id="A0A0P0VIR0"/>
<proteinExistence type="predicted"/>
<reference evidence="2 3" key="2">
    <citation type="journal article" date="2013" name="Plant Cell Physiol.">
        <title>Rice Annotation Project Database (RAP-DB): an integrative and interactive database for rice genomics.</title>
        <authorList>
            <person name="Sakai H."/>
            <person name="Lee S.S."/>
            <person name="Tanaka T."/>
            <person name="Numa H."/>
            <person name="Kim J."/>
            <person name="Kawahara Y."/>
            <person name="Wakimoto H."/>
            <person name="Yang C.C."/>
            <person name="Iwamoto M."/>
            <person name="Abe T."/>
            <person name="Yamada Y."/>
            <person name="Muto A."/>
            <person name="Inokuchi H."/>
            <person name="Ikemura T."/>
            <person name="Matsumoto T."/>
            <person name="Sasaki T."/>
            <person name="Itoh T."/>
        </authorList>
    </citation>
    <scope>NUCLEOTIDE SEQUENCE [LARGE SCALE GENOMIC DNA]</scope>
    <source>
        <strain evidence="3">cv. Nipponbare</strain>
    </source>
</reference>
<keyword evidence="1" id="KW-1133">Transmembrane helix</keyword>
<keyword evidence="3" id="KW-1185">Reference proteome</keyword>
<reference evidence="3" key="1">
    <citation type="journal article" date="2005" name="Nature">
        <title>The map-based sequence of the rice genome.</title>
        <authorList>
            <consortium name="International rice genome sequencing project (IRGSP)"/>
            <person name="Matsumoto T."/>
            <person name="Wu J."/>
            <person name="Kanamori H."/>
            <person name="Katayose Y."/>
            <person name="Fujisawa M."/>
            <person name="Namiki N."/>
            <person name="Mizuno H."/>
            <person name="Yamamoto K."/>
            <person name="Antonio B.A."/>
            <person name="Baba T."/>
            <person name="Sakata K."/>
            <person name="Nagamura Y."/>
            <person name="Aoki H."/>
            <person name="Arikawa K."/>
            <person name="Arita K."/>
            <person name="Bito T."/>
            <person name="Chiden Y."/>
            <person name="Fujitsuka N."/>
            <person name="Fukunaka R."/>
            <person name="Hamada M."/>
            <person name="Harada C."/>
            <person name="Hayashi A."/>
            <person name="Hijishita S."/>
            <person name="Honda M."/>
            <person name="Hosokawa S."/>
            <person name="Ichikawa Y."/>
            <person name="Idonuma A."/>
            <person name="Iijima M."/>
            <person name="Ikeda M."/>
            <person name="Ikeno M."/>
            <person name="Ito K."/>
            <person name="Ito S."/>
            <person name="Ito T."/>
            <person name="Ito Y."/>
            <person name="Ito Y."/>
            <person name="Iwabuchi A."/>
            <person name="Kamiya K."/>
            <person name="Karasawa W."/>
            <person name="Kurita K."/>
            <person name="Katagiri S."/>
            <person name="Kikuta A."/>
            <person name="Kobayashi H."/>
            <person name="Kobayashi N."/>
            <person name="Machita K."/>
            <person name="Maehara T."/>
            <person name="Masukawa M."/>
            <person name="Mizubayashi T."/>
            <person name="Mukai Y."/>
            <person name="Nagasaki H."/>
            <person name="Nagata Y."/>
            <person name="Naito S."/>
            <person name="Nakashima M."/>
            <person name="Nakama Y."/>
            <person name="Nakamichi Y."/>
            <person name="Nakamura M."/>
            <person name="Meguro A."/>
            <person name="Negishi M."/>
            <person name="Ohta I."/>
            <person name="Ohta T."/>
            <person name="Okamoto M."/>
            <person name="Ono N."/>
            <person name="Saji S."/>
            <person name="Sakaguchi M."/>
            <person name="Sakai K."/>
            <person name="Shibata M."/>
            <person name="Shimokawa T."/>
            <person name="Song J."/>
            <person name="Takazaki Y."/>
            <person name="Terasawa K."/>
            <person name="Tsugane M."/>
            <person name="Tsuji K."/>
            <person name="Ueda S."/>
            <person name="Waki K."/>
            <person name="Yamagata H."/>
            <person name="Yamamoto M."/>
            <person name="Yamamoto S."/>
            <person name="Yamane H."/>
            <person name="Yoshiki S."/>
            <person name="Yoshihara R."/>
            <person name="Yukawa K."/>
            <person name="Zhong H."/>
            <person name="Yano M."/>
            <person name="Yuan Q."/>
            <person name="Ouyang S."/>
            <person name="Liu J."/>
            <person name="Jones K.M."/>
            <person name="Gansberger K."/>
            <person name="Moffat K."/>
            <person name="Hill J."/>
            <person name="Bera J."/>
            <person name="Fadrosh D."/>
            <person name="Jin S."/>
            <person name="Johri S."/>
            <person name="Kim M."/>
            <person name="Overton L."/>
            <person name="Reardon M."/>
            <person name="Tsitrin T."/>
            <person name="Vuong H."/>
            <person name="Weaver B."/>
            <person name="Ciecko A."/>
            <person name="Tallon L."/>
            <person name="Jackson J."/>
            <person name="Pai G."/>
            <person name="Aken S.V."/>
            <person name="Utterback T."/>
            <person name="Reidmuller S."/>
            <person name="Feldblyum T."/>
            <person name="Hsiao J."/>
            <person name="Zismann V."/>
            <person name="Iobst S."/>
            <person name="de Vazeille A.R."/>
            <person name="Buell C.R."/>
            <person name="Ying K."/>
            <person name="Li Y."/>
            <person name="Lu T."/>
            <person name="Huang Y."/>
            <person name="Zhao Q."/>
            <person name="Feng Q."/>
            <person name="Zhang L."/>
            <person name="Zhu J."/>
            <person name="Weng Q."/>
            <person name="Mu J."/>
            <person name="Lu Y."/>
            <person name="Fan D."/>
            <person name="Liu Y."/>
            <person name="Guan J."/>
            <person name="Zhang Y."/>
            <person name="Yu S."/>
            <person name="Liu X."/>
            <person name="Zhang Y."/>
            <person name="Hong G."/>
            <person name="Han B."/>
            <person name="Choisne N."/>
            <person name="Demange N."/>
            <person name="Orjeda G."/>
            <person name="Samain S."/>
            <person name="Cattolico L."/>
            <person name="Pelletier E."/>
            <person name="Couloux A."/>
            <person name="Segurens B."/>
            <person name="Wincker P."/>
            <person name="D'Hont A."/>
            <person name="Scarpelli C."/>
            <person name="Weissenbach J."/>
            <person name="Salanoubat M."/>
            <person name="Quetier F."/>
            <person name="Yu Y."/>
            <person name="Kim H.R."/>
            <person name="Rambo T."/>
            <person name="Currie J."/>
            <person name="Collura K."/>
            <person name="Luo M."/>
            <person name="Yang T."/>
            <person name="Ammiraju J.S.S."/>
            <person name="Engler F."/>
            <person name="Soderlund C."/>
            <person name="Wing R.A."/>
            <person name="Palmer L.E."/>
            <person name="de la Bastide M."/>
            <person name="Spiegel L."/>
            <person name="Nascimento L."/>
            <person name="Zutavern T."/>
            <person name="O'Shaughnessy A."/>
            <person name="Dike S."/>
            <person name="Dedhia N."/>
            <person name="Preston R."/>
            <person name="Balija V."/>
            <person name="McCombie W.R."/>
            <person name="Chow T."/>
            <person name="Chen H."/>
            <person name="Chung M."/>
            <person name="Chen C."/>
            <person name="Shaw J."/>
            <person name="Wu H."/>
            <person name="Hsiao K."/>
            <person name="Chao Y."/>
            <person name="Chu M."/>
            <person name="Cheng C."/>
            <person name="Hour A."/>
            <person name="Lee P."/>
            <person name="Lin S."/>
            <person name="Lin Y."/>
            <person name="Liou J."/>
            <person name="Liu S."/>
            <person name="Hsing Y."/>
            <person name="Raghuvanshi S."/>
            <person name="Mohanty A."/>
            <person name="Bharti A.K."/>
            <person name="Gaur A."/>
            <person name="Gupta V."/>
            <person name="Kumar D."/>
            <person name="Ravi V."/>
            <person name="Vij S."/>
            <person name="Kapur A."/>
            <person name="Khurana P."/>
            <person name="Khurana P."/>
            <person name="Khurana J.P."/>
            <person name="Tyagi A.K."/>
            <person name="Gaikwad K."/>
            <person name="Singh A."/>
            <person name="Dalal V."/>
            <person name="Srivastava S."/>
            <person name="Dixit A."/>
            <person name="Pal A.K."/>
            <person name="Ghazi I.A."/>
            <person name="Yadav M."/>
            <person name="Pandit A."/>
            <person name="Bhargava A."/>
            <person name="Sureshbabu K."/>
            <person name="Batra K."/>
            <person name="Sharma T.R."/>
            <person name="Mohapatra T."/>
            <person name="Singh N.K."/>
            <person name="Messing J."/>
            <person name="Nelson A.B."/>
            <person name="Fuks G."/>
            <person name="Kavchok S."/>
            <person name="Keizer G."/>
            <person name="Linton E."/>
            <person name="Llaca V."/>
            <person name="Song R."/>
            <person name="Tanyolac B."/>
            <person name="Young S."/>
            <person name="Ho-Il K."/>
            <person name="Hahn J.H."/>
            <person name="Sangsakoo G."/>
            <person name="Vanavichit A."/>
            <person name="de Mattos Luiz.A.T."/>
            <person name="Zimmer P.D."/>
            <person name="Malone G."/>
            <person name="Dellagostin O."/>
            <person name="de Oliveira A.C."/>
            <person name="Bevan M."/>
            <person name="Bancroft I."/>
            <person name="Minx P."/>
            <person name="Cordum H."/>
            <person name="Wilson R."/>
            <person name="Cheng Z."/>
            <person name="Jin W."/>
            <person name="Jiang J."/>
            <person name="Leong S.A."/>
            <person name="Iwama H."/>
            <person name="Gojobori T."/>
            <person name="Itoh T."/>
            <person name="Niimura Y."/>
            <person name="Fujii Y."/>
            <person name="Habara T."/>
            <person name="Sakai H."/>
            <person name="Sato Y."/>
            <person name="Wilson G."/>
            <person name="Kumar K."/>
            <person name="McCouch S."/>
            <person name="Juretic N."/>
            <person name="Hoen D."/>
            <person name="Wright S."/>
            <person name="Bruskiewich R."/>
            <person name="Bureau T."/>
            <person name="Miyao A."/>
            <person name="Hirochika H."/>
            <person name="Nishikawa T."/>
            <person name="Kadowaki K."/>
            <person name="Sugiura M."/>
            <person name="Burr B."/>
            <person name="Sasaki T."/>
        </authorList>
    </citation>
    <scope>NUCLEOTIDE SEQUENCE [LARGE SCALE GENOMIC DNA]</scope>
    <source>
        <strain evidence="3">cv. Nipponbare</strain>
    </source>
</reference>
<sequence length="72" mass="8451">MKFILSSKPLLCLHNSSSLPPQHTFILLFRNQNLFRSWFRICSVISTYFVGTVRIFWCLMAYSNGHRDSVHS</sequence>